<keyword evidence="1 4" id="KW-0732">Signal</keyword>
<name>A0AAP4BVW2_9CORY</name>
<evidence type="ECO:0000256" key="2">
    <source>
        <dbReference type="ARBA" id="ARBA00093774"/>
    </source>
</evidence>
<evidence type="ECO:0000313" key="7">
    <source>
        <dbReference type="EMBL" id="MDK4326938.1"/>
    </source>
</evidence>
<evidence type="ECO:0000313" key="6">
    <source>
        <dbReference type="EMBL" id="MDK4301140.1"/>
    </source>
</evidence>
<feature type="domain" description="Low molecular weight antigen MTB12-like C-terminal" evidence="5">
    <location>
        <begin position="51"/>
        <end position="162"/>
    </location>
</feature>
<feature type="chain" id="PRO_5043033676" description="Low molecular weight antigen MTB12-like C-terminal domain-containing protein" evidence="4">
    <location>
        <begin position="27"/>
        <end position="208"/>
    </location>
</feature>
<evidence type="ECO:0000256" key="3">
    <source>
        <dbReference type="SAM" id="MobiDB-lite"/>
    </source>
</evidence>
<evidence type="ECO:0000256" key="4">
    <source>
        <dbReference type="SAM" id="SignalP"/>
    </source>
</evidence>
<dbReference type="AlphaFoldDB" id="A0AAP4BVW2"/>
<dbReference type="EMBL" id="JASNVP010000011">
    <property type="protein sequence ID" value="MDK4326938.1"/>
    <property type="molecule type" value="Genomic_DNA"/>
</dbReference>
<organism evidence="7 8">
    <name type="scientific">Corynebacterium propinquum</name>
    <dbReference type="NCBI Taxonomy" id="43769"/>
    <lineage>
        <taxon>Bacteria</taxon>
        <taxon>Bacillati</taxon>
        <taxon>Actinomycetota</taxon>
        <taxon>Actinomycetes</taxon>
        <taxon>Mycobacteriales</taxon>
        <taxon>Corynebacteriaceae</taxon>
        <taxon>Corynebacterium</taxon>
    </lineage>
</organism>
<evidence type="ECO:0000313" key="9">
    <source>
        <dbReference type="Proteomes" id="UP001243856"/>
    </source>
</evidence>
<keyword evidence="9" id="KW-1185">Reference proteome</keyword>
<comment type="similarity">
    <text evidence="2">Belongs to the MTB12 family.</text>
</comment>
<feature type="signal peptide" evidence="4">
    <location>
        <begin position="1"/>
        <end position="26"/>
    </location>
</feature>
<feature type="region of interest" description="Disordered" evidence="3">
    <location>
        <begin position="180"/>
        <end position="208"/>
    </location>
</feature>
<protein>
    <recommendedName>
        <fullName evidence="5">Low molecular weight antigen MTB12-like C-terminal domain-containing protein</fullName>
    </recommendedName>
</protein>
<feature type="compositionally biased region" description="Basic and acidic residues" evidence="3">
    <location>
        <begin position="185"/>
        <end position="201"/>
    </location>
</feature>
<feature type="region of interest" description="Disordered" evidence="3">
    <location>
        <begin position="28"/>
        <end position="51"/>
    </location>
</feature>
<dbReference type="Proteomes" id="UP001226160">
    <property type="component" value="Unassembled WGS sequence"/>
</dbReference>
<dbReference type="Pfam" id="PF26580">
    <property type="entry name" value="Mtb12_C"/>
    <property type="match status" value="1"/>
</dbReference>
<dbReference type="GeneID" id="64187543"/>
<dbReference type="Proteomes" id="UP001243856">
    <property type="component" value="Unassembled WGS sequence"/>
</dbReference>
<proteinExistence type="inferred from homology"/>
<dbReference type="EMBL" id="JASNVK010000012">
    <property type="protein sequence ID" value="MDK4301140.1"/>
    <property type="molecule type" value="Genomic_DNA"/>
</dbReference>
<dbReference type="PROSITE" id="PS51257">
    <property type="entry name" value="PROKAR_LIPOPROTEIN"/>
    <property type="match status" value="1"/>
</dbReference>
<accession>A0AAP4BVW2</accession>
<evidence type="ECO:0000256" key="1">
    <source>
        <dbReference type="ARBA" id="ARBA00022729"/>
    </source>
</evidence>
<evidence type="ECO:0000313" key="8">
    <source>
        <dbReference type="Proteomes" id="UP001226160"/>
    </source>
</evidence>
<dbReference type="InterPro" id="IPR058644">
    <property type="entry name" value="Mtb12-like_C"/>
</dbReference>
<dbReference type="RefSeq" id="WP_018119865.1">
    <property type="nucleotide sequence ID" value="NZ_CABIYR010000004.1"/>
</dbReference>
<evidence type="ECO:0000259" key="5">
    <source>
        <dbReference type="Pfam" id="PF26580"/>
    </source>
</evidence>
<sequence>MKFTKTSITAATIGLALTLAACSDDAENADTAAETTKNAESSTKAESAPVDLPTAEELNGVLQRASDPNLPAEERTKTVEGGEDFPELFDTLAAAKVESGANFEVQSVFPGYTDDTALTIVGYTMPDREPQTADNVEFIHQDGQWKLSREWACVLVTNTVEPEQVPEMCLHDGVDVPPNEAEVIEEGHPGHPEGHDEHAEQPAEQPAQ</sequence>
<comment type="caution">
    <text evidence="7">The sequence shown here is derived from an EMBL/GenBank/DDBJ whole genome shotgun (WGS) entry which is preliminary data.</text>
</comment>
<reference evidence="7 9" key="1">
    <citation type="submission" date="2023-05" db="EMBL/GenBank/DDBJ databases">
        <title>Metabolic capabilities are highly conserved among human nasal-associated Corynebacterium species in pangenomic analyses.</title>
        <authorList>
            <person name="Tran T.H."/>
            <person name="Roberts A.Q."/>
            <person name="Escapa I.F."/>
            <person name="Gao W."/>
            <person name="Conlan S."/>
            <person name="Kong H."/>
            <person name="Segre J.A."/>
            <person name="Kelly M.S."/>
            <person name="Lemon K.P."/>
        </authorList>
    </citation>
    <scope>NUCLEOTIDE SEQUENCE</scope>
    <source>
        <strain evidence="7">KPL2654</strain>
        <strain evidence="6 9">KPL2811</strain>
    </source>
</reference>
<feature type="compositionally biased region" description="Low complexity" evidence="3">
    <location>
        <begin position="29"/>
        <end position="40"/>
    </location>
</feature>
<gene>
    <name evidence="6" type="ORF">QPX45_07800</name>
    <name evidence="7" type="ORF">QPX54_10550</name>
</gene>